<protein>
    <submittedName>
        <fullName evidence="2">Uncharacterized protein</fullName>
    </submittedName>
</protein>
<keyword evidence="1" id="KW-1133">Transmembrane helix</keyword>
<sequence>MIVEIFIFVIAAISGLFITGYAVHMLVGGLVSADAESQLITLVCLVVACGIAYMVWDVIKRRRIQKP</sequence>
<evidence type="ECO:0000256" key="1">
    <source>
        <dbReference type="SAM" id="Phobius"/>
    </source>
</evidence>
<evidence type="ECO:0000313" key="2">
    <source>
        <dbReference type="EMBL" id="OIR19355.1"/>
    </source>
</evidence>
<comment type="caution">
    <text evidence="2">The sequence shown here is derived from an EMBL/GenBank/DDBJ whole genome shotgun (WGS) entry which is preliminary data.</text>
</comment>
<organism evidence="2">
    <name type="scientific">mine drainage metagenome</name>
    <dbReference type="NCBI Taxonomy" id="410659"/>
    <lineage>
        <taxon>unclassified sequences</taxon>
        <taxon>metagenomes</taxon>
        <taxon>ecological metagenomes</taxon>
    </lineage>
</organism>
<reference evidence="2" key="1">
    <citation type="submission" date="2016-10" db="EMBL/GenBank/DDBJ databases">
        <title>Sequence of Gallionella enrichment culture.</title>
        <authorList>
            <person name="Poehlein A."/>
            <person name="Muehling M."/>
            <person name="Daniel R."/>
        </authorList>
    </citation>
    <scope>NUCLEOTIDE SEQUENCE</scope>
</reference>
<gene>
    <name evidence="2" type="ORF">GALL_02350</name>
</gene>
<name>A0A1J5TGS7_9ZZZZ</name>
<proteinExistence type="predicted"/>
<feature type="transmembrane region" description="Helical" evidence="1">
    <location>
        <begin position="39"/>
        <end position="59"/>
    </location>
</feature>
<accession>A0A1J5TGS7</accession>
<dbReference type="AlphaFoldDB" id="A0A1J5TGS7"/>
<dbReference type="EMBL" id="MLJW01000001">
    <property type="protein sequence ID" value="OIR19355.1"/>
    <property type="molecule type" value="Genomic_DNA"/>
</dbReference>
<feature type="transmembrane region" description="Helical" evidence="1">
    <location>
        <begin position="5"/>
        <end position="27"/>
    </location>
</feature>
<keyword evidence="1" id="KW-0812">Transmembrane</keyword>
<keyword evidence="1" id="KW-0472">Membrane</keyword>